<proteinExistence type="predicted"/>
<keyword evidence="1" id="KW-1015">Disulfide bond</keyword>
<feature type="domain" description="CUB" evidence="3">
    <location>
        <begin position="24"/>
        <end position="112"/>
    </location>
</feature>
<dbReference type="EMBL" id="UYYB01095006">
    <property type="protein sequence ID" value="VDM75177.1"/>
    <property type="molecule type" value="Genomic_DNA"/>
</dbReference>
<dbReference type="Gene3D" id="3.10.100.10">
    <property type="entry name" value="Mannose-Binding Protein A, subunit A"/>
    <property type="match status" value="1"/>
</dbReference>
<dbReference type="InterPro" id="IPR035914">
    <property type="entry name" value="Sperma_CUB_dom_sf"/>
</dbReference>
<dbReference type="OrthoDB" id="7357196at2759"/>
<dbReference type="SMART" id="SM00034">
    <property type="entry name" value="CLECT"/>
    <property type="match status" value="1"/>
</dbReference>
<dbReference type="PANTHER" id="PTHR22803">
    <property type="entry name" value="MANNOSE, PHOSPHOLIPASE, LECTIN RECEPTOR RELATED"/>
    <property type="match status" value="1"/>
</dbReference>
<evidence type="ECO:0000256" key="2">
    <source>
        <dbReference type="PROSITE-ProRule" id="PRU00059"/>
    </source>
</evidence>
<organism evidence="5 6">
    <name type="scientific">Strongylus vulgaris</name>
    <name type="common">Blood worm</name>
    <dbReference type="NCBI Taxonomy" id="40348"/>
    <lineage>
        <taxon>Eukaryota</taxon>
        <taxon>Metazoa</taxon>
        <taxon>Ecdysozoa</taxon>
        <taxon>Nematoda</taxon>
        <taxon>Chromadorea</taxon>
        <taxon>Rhabditida</taxon>
        <taxon>Rhabditina</taxon>
        <taxon>Rhabditomorpha</taxon>
        <taxon>Strongyloidea</taxon>
        <taxon>Strongylidae</taxon>
        <taxon>Strongylus</taxon>
    </lineage>
</organism>
<dbReference type="Pfam" id="PF00431">
    <property type="entry name" value="CUB"/>
    <property type="match status" value="1"/>
</dbReference>
<keyword evidence="6" id="KW-1185">Reference proteome</keyword>
<dbReference type="PROSITE" id="PS50041">
    <property type="entry name" value="C_TYPE_LECTIN_2"/>
    <property type="match status" value="1"/>
</dbReference>
<comment type="caution">
    <text evidence="2">Lacks conserved residue(s) required for the propagation of feature annotation.</text>
</comment>
<dbReference type="Pfam" id="PF00059">
    <property type="entry name" value="Lectin_C"/>
    <property type="match status" value="1"/>
</dbReference>
<gene>
    <name evidence="5" type="ORF">SVUK_LOCUS10175</name>
</gene>
<name>A0A3P7JGF8_STRVU</name>
<dbReference type="CDD" id="cd00041">
    <property type="entry name" value="CUB"/>
    <property type="match status" value="1"/>
</dbReference>
<dbReference type="InterPro" id="IPR001304">
    <property type="entry name" value="C-type_lectin-like"/>
</dbReference>
<dbReference type="InterPro" id="IPR000859">
    <property type="entry name" value="CUB_dom"/>
</dbReference>
<dbReference type="Gene3D" id="2.60.120.290">
    <property type="entry name" value="Spermadhesin, CUB domain"/>
    <property type="match status" value="1"/>
</dbReference>
<evidence type="ECO:0000259" key="3">
    <source>
        <dbReference type="PROSITE" id="PS01180"/>
    </source>
</evidence>
<dbReference type="SUPFAM" id="SSF56436">
    <property type="entry name" value="C-type lectin-like"/>
    <property type="match status" value="1"/>
</dbReference>
<dbReference type="SUPFAM" id="SSF49854">
    <property type="entry name" value="Spermadhesin, CUB domain"/>
    <property type="match status" value="1"/>
</dbReference>
<evidence type="ECO:0000313" key="5">
    <source>
        <dbReference type="EMBL" id="VDM75177.1"/>
    </source>
</evidence>
<evidence type="ECO:0000256" key="1">
    <source>
        <dbReference type="ARBA" id="ARBA00023157"/>
    </source>
</evidence>
<dbReference type="CDD" id="cd00037">
    <property type="entry name" value="CLECT"/>
    <property type="match status" value="1"/>
</dbReference>
<dbReference type="InterPro" id="IPR016187">
    <property type="entry name" value="CTDL_fold"/>
</dbReference>
<feature type="domain" description="C-type lectin" evidence="4">
    <location>
        <begin position="136"/>
        <end position="254"/>
    </location>
</feature>
<protein>
    <recommendedName>
        <fullName evidence="7">C-type lectin domain-containing protein</fullName>
    </recommendedName>
</protein>
<evidence type="ECO:0000313" key="6">
    <source>
        <dbReference type="Proteomes" id="UP000270094"/>
    </source>
</evidence>
<dbReference type="PROSITE" id="PS01180">
    <property type="entry name" value="CUB"/>
    <property type="match status" value="1"/>
</dbReference>
<reference evidence="5 6" key="1">
    <citation type="submission" date="2018-11" db="EMBL/GenBank/DDBJ databases">
        <authorList>
            <consortium name="Pathogen Informatics"/>
        </authorList>
    </citation>
    <scope>NUCLEOTIDE SEQUENCE [LARGE SCALE GENOMIC DNA]</scope>
</reference>
<dbReference type="InterPro" id="IPR050111">
    <property type="entry name" value="C-type_lectin/snaclec_domain"/>
</dbReference>
<evidence type="ECO:0008006" key="7">
    <source>
        <dbReference type="Google" id="ProtNLM"/>
    </source>
</evidence>
<dbReference type="Proteomes" id="UP000270094">
    <property type="component" value="Unassembled WGS sequence"/>
</dbReference>
<accession>A0A3P7JGF8</accession>
<dbReference type="AlphaFoldDB" id="A0A3P7JGF8"/>
<sequence length="396" mass="44998">MKDAIAAYPNNSALCVRYLVTVPCADILPGTTELNVTRTRQYLTTPFYDHANYPPKMDCYYVLVAEPGNRILIEILDVDMEAQIFRSCLDYIGFYEGKHERYSRPYLMFCGQVKDRQVRKSMEAFGECDAGWLSKEDGNCYRYVEAEPKVGWAEAQERCSQMQSNLASVKDERDFEFLDKAFGHSSAHAWIGYTDADEEGNLKGVDSKSSTIWPKPVLMGNADVRDCLYLDYSHSGDEFYQMADCRTKQTFICQKHNKQNKMAFFQAISDRGSSHRKAVQMSPVQDAIHANPVEMTLVPAKELPKLVDDAETKVMDAVHAPAKEQHSTTVVNVLPARPPRSLPPLSIPETTMQSMNTREESFLRSKRSSVLFDRPKMNVLENVSAISLDEFWSNKN</sequence>
<dbReference type="InterPro" id="IPR016186">
    <property type="entry name" value="C-type_lectin-like/link_sf"/>
</dbReference>
<evidence type="ECO:0000259" key="4">
    <source>
        <dbReference type="PROSITE" id="PS50041"/>
    </source>
</evidence>